<evidence type="ECO:0000313" key="2">
    <source>
        <dbReference type="EMBL" id="KAJ6999448.1"/>
    </source>
</evidence>
<evidence type="ECO:0000256" key="1">
    <source>
        <dbReference type="SAM" id="MobiDB-lite"/>
    </source>
</evidence>
<dbReference type="Proteomes" id="UP001164929">
    <property type="component" value="Chromosome 4"/>
</dbReference>
<accession>A0AAD6QZM2</accession>
<reference evidence="2 3" key="1">
    <citation type="journal article" date="2023" name="Mol. Ecol. Resour.">
        <title>Chromosome-level genome assembly of a triploid poplar Populus alba 'Berolinensis'.</title>
        <authorList>
            <person name="Chen S."/>
            <person name="Yu Y."/>
            <person name="Wang X."/>
            <person name="Wang S."/>
            <person name="Zhang T."/>
            <person name="Zhou Y."/>
            <person name="He R."/>
            <person name="Meng N."/>
            <person name="Wang Y."/>
            <person name="Liu W."/>
            <person name="Liu Z."/>
            <person name="Liu J."/>
            <person name="Guo Q."/>
            <person name="Huang H."/>
            <person name="Sederoff R.R."/>
            <person name="Wang G."/>
            <person name="Qu G."/>
            <person name="Chen S."/>
        </authorList>
    </citation>
    <scope>NUCLEOTIDE SEQUENCE [LARGE SCALE GENOMIC DNA]</scope>
    <source>
        <strain evidence="2">SC-2020</strain>
    </source>
</reference>
<protein>
    <submittedName>
        <fullName evidence="2">Uncharacterized protein</fullName>
    </submittedName>
</protein>
<dbReference type="AlphaFoldDB" id="A0AAD6QZM2"/>
<sequence length="115" mass="13628">MVSLAVIYCLLQHPNKLKRAKETPLVKAFIMVKSMKFMLILKLNKEITIHKSNNISDLTSKRLYLFYFFLAQTKKTQQKLQEKRCHRGGREGGRERERDSMAERTARDQERLEVE</sequence>
<organism evidence="2 3">
    <name type="scientific">Populus alba x Populus x berolinensis</name>
    <dbReference type="NCBI Taxonomy" id="444605"/>
    <lineage>
        <taxon>Eukaryota</taxon>
        <taxon>Viridiplantae</taxon>
        <taxon>Streptophyta</taxon>
        <taxon>Embryophyta</taxon>
        <taxon>Tracheophyta</taxon>
        <taxon>Spermatophyta</taxon>
        <taxon>Magnoliopsida</taxon>
        <taxon>eudicotyledons</taxon>
        <taxon>Gunneridae</taxon>
        <taxon>Pentapetalae</taxon>
        <taxon>rosids</taxon>
        <taxon>fabids</taxon>
        <taxon>Malpighiales</taxon>
        <taxon>Salicaceae</taxon>
        <taxon>Saliceae</taxon>
        <taxon>Populus</taxon>
    </lineage>
</organism>
<comment type="caution">
    <text evidence="2">The sequence shown here is derived from an EMBL/GenBank/DDBJ whole genome shotgun (WGS) entry which is preliminary data.</text>
</comment>
<dbReference type="EMBL" id="JAQIZT010000004">
    <property type="protein sequence ID" value="KAJ6999448.1"/>
    <property type="molecule type" value="Genomic_DNA"/>
</dbReference>
<feature type="region of interest" description="Disordered" evidence="1">
    <location>
        <begin position="80"/>
        <end position="115"/>
    </location>
</feature>
<name>A0AAD6QZM2_9ROSI</name>
<evidence type="ECO:0000313" key="3">
    <source>
        <dbReference type="Proteomes" id="UP001164929"/>
    </source>
</evidence>
<proteinExistence type="predicted"/>
<keyword evidence="3" id="KW-1185">Reference proteome</keyword>
<gene>
    <name evidence="2" type="ORF">NC653_010219</name>
</gene>